<keyword evidence="4" id="KW-1185">Reference proteome</keyword>
<keyword evidence="3" id="KW-0378">Hydrolase</keyword>
<protein>
    <submittedName>
        <fullName evidence="3">Alpha/beta-hydrolase</fullName>
    </submittedName>
</protein>
<evidence type="ECO:0000259" key="2">
    <source>
        <dbReference type="Pfam" id="PF02230"/>
    </source>
</evidence>
<dbReference type="Gene3D" id="3.40.50.1820">
    <property type="entry name" value="alpha/beta hydrolase"/>
    <property type="match status" value="1"/>
</dbReference>
<dbReference type="PANTHER" id="PTHR10655">
    <property type="entry name" value="LYSOPHOSPHOLIPASE-RELATED"/>
    <property type="match status" value="1"/>
</dbReference>
<dbReference type="GO" id="GO:0005737">
    <property type="term" value="C:cytoplasm"/>
    <property type="evidence" value="ECO:0007669"/>
    <property type="project" value="TreeGrafter"/>
</dbReference>
<evidence type="ECO:0000313" key="3">
    <source>
        <dbReference type="EMBL" id="KAF1933495.1"/>
    </source>
</evidence>
<dbReference type="InterPro" id="IPR029058">
    <property type="entry name" value="AB_hydrolase_fold"/>
</dbReference>
<organism evidence="3 4">
    <name type="scientific">Didymella exigua CBS 183.55</name>
    <dbReference type="NCBI Taxonomy" id="1150837"/>
    <lineage>
        <taxon>Eukaryota</taxon>
        <taxon>Fungi</taxon>
        <taxon>Dikarya</taxon>
        <taxon>Ascomycota</taxon>
        <taxon>Pezizomycotina</taxon>
        <taxon>Dothideomycetes</taxon>
        <taxon>Pleosporomycetidae</taxon>
        <taxon>Pleosporales</taxon>
        <taxon>Pleosporineae</taxon>
        <taxon>Didymellaceae</taxon>
        <taxon>Didymella</taxon>
    </lineage>
</organism>
<proteinExistence type="inferred from homology"/>
<dbReference type="AlphaFoldDB" id="A0A6A5RYD9"/>
<reference evidence="3" key="1">
    <citation type="journal article" date="2020" name="Stud. Mycol.">
        <title>101 Dothideomycetes genomes: a test case for predicting lifestyles and emergence of pathogens.</title>
        <authorList>
            <person name="Haridas S."/>
            <person name="Albert R."/>
            <person name="Binder M."/>
            <person name="Bloem J."/>
            <person name="Labutti K."/>
            <person name="Salamov A."/>
            <person name="Andreopoulos B."/>
            <person name="Baker S."/>
            <person name="Barry K."/>
            <person name="Bills G."/>
            <person name="Bluhm B."/>
            <person name="Cannon C."/>
            <person name="Castanera R."/>
            <person name="Culley D."/>
            <person name="Daum C."/>
            <person name="Ezra D."/>
            <person name="Gonzalez J."/>
            <person name="Henrissat B."/>
            <person name="Kuo A."/>
            <person name="Liang C."/>
            <person name="Lipzen A."/>
            <person name="Lutzoni F."/>
            <person name="Magnuson J."/>
            <person name="Mondo S."/>
            <person name="Nolan M."/>
            <person name="Ohm R."/>
            <person name="Pangilinan J."/>
            <person name="Park H.-J."/>
            <person name="Ramirez L."/>
            <person name="Alfaro M."/>
            <person name="Sun H."/>
            <person name="Tritt A."/>
            <person name="Yoshinaga Y."/>
            <person name="Zwiers L.-H."/>
            <person name="Turgeon B."/>
            <person name="Goodwin S."/>
            <person name="Spatafora J."/>
            <person name="Crous P."/>
            <person name="Grigoriev I."/>
        </authorList>
    </citation>
    <scope>NUCLEOTIDE SEQUENCE</scope>
    <source>
        <strain evidence="3">CBS 183.55</strain>
    </source>
</reference>
<dbReference type="EMBL" id="ML978957">
    <property type="protein sequence ID" value="KAF1933495.1"/>
    <property type="molecule type" value="Genomic_DNA"/>
</dbReference>
<sequence>MTSPPLIVDPTGAHMHTVIFLHGRGSNATEFCSEIFESQDSSGLCFPKLFPSVKWVFPCVNVGWSELDHEEVHRWFGMISRLGLEDSRTQLLGIVEEGKFVMRERIILGISQGCAVALWALLSADVCIGGFFGLCGWLPSADELVNDHGTLRGWRNAGNMPILLQHCKDDGVVQFANGMAMRNCLEELRMDVKWQYFEEGGHWLNEPEGMDGIVEFLKSVIANEPQ</sequence>
<evidence type="ECO:0000256" key="1">
    <source>
        <dbReference type="ARBA" id="ARBA00006499"/>
    </source>
</evidence>
<dbReference type="GeneID" id="54356189"/>
<dbReference type="OrthoDB" id="2418081at2759"/>
<dbReference type="Pfam" id="PF02230">
    <property type="entry name" value="Abhydrolase_2"/>
    <property type="match status" value="1"/>
</dbReference>
<comment type="similarity">
    <text evidence="1">Belongs to the AB hydrolase superfamily. AB hydrolase 2 family.</text>
</comment>
<dbReference type="PANTHER" id="PTHR10655:SF63">
    <property type="entry name" value="PHOSPHOLIPASE_CARBOXYLESTERASE_THIOESTERASE DOMAIN-CONTAINING PROTEIN"/>
    <property type="match status" value="1"/>
</dbReference>
<dbReference type="GO" id="GO:0008474">
    <property type="term" value="F:palmitoyl-(protein) hydrolase activity"/>
    <property type="evidence" value="ECO:0007669"/>
    <property type="project" value="TreeGrafter"/>
</dbReference>
<dbReference type="Proteomes" id="UP000800082">
    <property type="component" value="Unassembled WGS sequence"/>
</dbReference>
<gene>
    <name evidence="3" type="ORF">M421DRAFT_97624</name>
</gene>
<feature type="domain" description="Phospholipase/carboxylesterase/thioesterase" evidence="2">
    <location>
        <begin position="6"/>
        <end position="220"/>
    </location>
</feature>
<dbReference type="GO" id="GO:0052689">
    <property type="term" value="F:carboxylic ester hydrolase activity"/>
    <property type="evidence" value="ECO:0007669"/>
    <property type="project" value="TreeGrafter"/>
</dbReference>
<dbReference type="InterPro" id="IPR003140">
    <property type="entry name" value="PLipase/COase/thioEstase"/>
</dbReference>
<dbReference type="RefSeq" id="XP_033453743.1">
    <property type="nucleotide sequence ID" value="XM_033598522.1"/>
</dbReference>
<evidence type="ECO:0000313" key="4">
    <source>
        <dbReference type="Proteomes" id="UP000800082"/>
    </source>
</evidence>
<name>A0A6A5RYD9_9PLEO</name>
<dbReference type="InterPro" id="IPR050565">
    <property type="entry name" value="LYPA1-2/EST-like"/>
</dbReference>
<accession>A0A6A5RYD9</accession>
<dbReference type="SUPFAM" id="SSF53474">
    <property type="entry name" value="alpha/beta-Hydrolases"/>
    <property type="match status" value="1"/>
</dbReference>